<organism evidence="2 3">
    <name type="scientific">Lojkania enalia</name>
    <dbReference type="NCBI Taxonomy" id="147567"/>
    <lineage>
        <taxon>Eukaryota</taxon>
        <taxon>Fungi</taxon>
        <taxon>Dikarya</taxon>
        <taxon>Ascomycota</taxon>
        <taxon>Pezizomycotina</taxon>
        <taxon>Dothideomycetes</taxon>
        <taxon>Pleosporomycetidae</taxon>
        <taxon>Pleosporales</taxon>
        <taxon>Pleosporales incertae sedis</taxon>
        <taxon>Lojkania</taxon>
    </lineage>
</organism>
<evidence type="ECO:0000313" key="2">
    <source>
        <dbReference type="EMBL" id="KAF2265678.1"/>
    </source>
</evidence>
<evidence type="ECO:0000256" key="1">
    <source>
        <dbReference type="SAM" id="MobiDB-lite"/>
    </source>
</evidence>
<name>A0A9P4N553_9PLEO</name>
<dbReference type="OrthoDB" id="5327145at2759"/>
<feature type="compositionally biased region" description="Low complexity" evidence="1">
    <location>
        <begin position="312"/>
        <end position="326"/>
    </location>
</feature>
<dbReference type="Proteomes" id="UP000800093">
    <property type="component" value="Unassembled WGS sequence"/>
</dbReference>
<comment type="caution">
    <text evidence="2">The sequence shown here is derived from an EMBL/GenBank/DDBJ whole genome shotgun (WGS) entry which is preliminary data.</text>
</comment>
<dbReference type="EMBL" id="ML986604">
    <property type="protein sequence ID" value="KAF2265678.1"/>
    <property type="molecule type" value="Genomic_DNA"/>
</dbReference>
<reference evidence="3" key="1">
    <citation type="journal article" date="2020" name="Stud. Mycol.">
        <title>101 Dothideomycetes genomes: A test case for predicting lifestyles and emergence of pathogens.</title>
        <authorList>
            <person name="Haridas S."/>
            <person name="Albert R."/>
            <person name="Binder M."/>
            <person name="Bloem J."/>
            <person name="LaButti K."/>
            <person name="Salamov A."/>
            <person name="Andreopoulos B."/>
            <person name="Baker S."/>
            <person name="Barry K."/>
            <person name="Bills G."/>
            <person name="Bluhm B."/>
            <person name="Cannon C."/>
            <person name="Castanera R."/>
            <person name="Culley D."/>
            <person name="Daum C."/>
            <person name="Ezra D."/>
            <person name="Gonzalez J."/>
            <person name="Henrissat B."/>
            <person name="Kuo A."/>
            <person name="Liang C."/>
            <person name="Lipzen A."/>
            <person name="Lutzoni F."/>
            <person name="Magnuson J."/>
            <person name="Mondo S."/>
            <person name="Nolan M."/>
            <person name="Ohm R."/>
            <person name="Pangilinan J."/>
            <person name="Park H.-J."/>
            <person name="Ramirez L."/>
            <person name="Alfaro M."/>
            <person name="Sun H."/>
            <person name="Tritt A."/>
            <person name="Yoshinaga Y."/>
            <person name="Zwiers L.-H."/>
            <person name="Turgeon B."/>
            <person name="Goodwin S."/>
            <person name="Spatafora J."/>
            <person name="Crous P."/>
            <person name="Grigoriev I."/>
        </authorList>
    </citation>
    <scope>NUCLEOTIDE SEQUENCE [LARGE SCALE GENOMIC DNA]</scope>
    <source>
        <strain evidence="3">CBS 304.66</strain>
    </source>
</reference>
<evidence type="ECO:0000313" key="3">
    <source>
        <dbReference type="Proteomes" id="UP000800093"/>
    </source>
</evidence>
<accession>A0A9P4N553</accession>
<gene>
    <name evidence="2" type="ORF">CC78DRAFT_532341</name>
</gene>
<dbReference type="AlphaFoldDB" id="A0A9P4N553"/>
<keyword evidence="3" id="KW-1185">Reference proteome</keyword>
<feature type="compositionally biased region" description="Polar residues" evidence="1">
    <location>
        <begin position="333"/>
        <end position="346"/>
    </location>
</feature>
<proteinExistence type="predicted"/>
<sequence>MDILAANDQENLVHNLQAGAAAKPLNAGLKGFNAKTPGNKAPKTPFKVPLNDENAQARAGKSVLKASGKQNENLLMASKKGGKVDASAFVTPAGPRTRAPLGMKTTNAKAKAFQTPAPLSTSAKAQKISPRLRRPKVKVLQQELPDDDDDDVPEVEYMAPKEIPLPDMIEEYAAELNFNMFKGEAMTRGVWDVYHNPVEDDGRTRGEREIEESLEIGRKQRDEEFDKLFGDTMAKEDAEIRRHFGVESPKKAAPKTEIAKKHVLAPSTLKAKSAAAALASPPKPSYAAQTASAKSRGILPVKKATKPAINPSTSRHAAATAASKSTIGYAQGRPTSTTTRKPLSNVTRPPVVASTFAQPTTVSLLHSRTESTAFRSAKPRGTFSRSSSTSTNATLVAPTQEDQTYQTAENIEHEMRLMALHNDDDSDVDAWMDSFKSQLGADPFEDEYDEFQLQLPGGL</sequence>
<protein>
    <submittedName>
        <fullName evidence="2">Uncharacterized protein</fullName>
    </submittedName>
</protein>
<feature type="region of interest" description="Disordered" evidence="1">
    <location>
        <begin position="305"/>
        <end position="346"/>
    </location>
</feature>